<accession>A0ABT4ABW0</accession>
<dbReference type="RefSeq" id="WP_267537890.1">
    <property type="nucleotide sequence ID" value="NZ_JAPNKA010000001.1"/>
</dbReference>
<dbReference type="Proteomes" id="UP001207654">
    <property type="component" value="Unassembled WGS sequence"/>
</dbReference>
<gene>
    <name evidence="1" type="ORF">OV287_32300</name>
</gene>
<comment type="caution">
    <text evidence="1">The sequence shown here is derived from an EMBL/GenBank/DDBJ whole genome shotgun (WGS) entry which is preliminary data.</text>
</comment>
<reference evidence="1 2" key="1">
    <citation type="submission" date="2022-11" db="EMBL/GenBank/DDBJ databases">
        <title>Minimal conservation of predation-associated metabolite biosynthetic gene clusters underscores biosynthetic potential of Myxococcota including descriptions for ten novel species: Archangium lansinium sp. nov., Myxococcus landrumus sp. nov., Nannocystis bai.</title>
        <authorList>
            <person name="Ahearne A."/>
            <person name="Stevens C."/>
            <person name="Phillips K."/>
        </authorList>
    </citation>
    <scope>NUCLEOTIDE SEQUENCE [LARGE SCALE GENOMIC DNA]</scope>
    <source>
        <strain evidence="1 2">MIWBW</strain>
    </source>
</reference>
<name>A0ABT4ABW0_9BACT</name>
<evidence type="ECO:0000313" key="1">
    <source>
        <dbReference type="EMBL" id="MCY1079154.1"/>
    </source>
</evidence>
<evidence type="ECO:0000313" key="2">
    <source>
        <dbReference type="Proteomes" id="UP001207654"/>
    </source>
</evidence>
<proteinExistence type="predicted"/>
<dbReference type="EMBL" id="JAPNKA010000001">
    <property type="protein sequence ID" value="MCY1079154.1"/>
    <property type="molecule type" value="Genomic_DNA"/>
</dbReference>
<keyword evidence="2" id="KW-1185">Reference proteome</keyword>
<sequence>MLADVAEPPEQVVGGYLSTIPPLSTRGVVDDGESDELLDDLEGLLSDESQTRFIGLPIRVGRWLWREAKKRF</sequence>
<organism evidence="1 2">
    <name type="scientific">Archangium lansingense</name>
    <dbReference type="NCBI Taxonomy" id="2995310"/>
    <lineage>
        <taxon>Bacteria</taxon>
        <taxon>Pseudomonadati</taxon>
        <taxon>Myxococcota</taxon>
        <taxon>Myxococcia</taxon>
        <taxon>Myxococcales</taxon>
        <taxon>Cystobacterineae</taxon>
        <taxon>Archangiaceae</taxon>
        <taxon>Archangium</taxon>
    </lineage>
</organism>
<protein>
    <submittedName>
        <fullName evidence="1">Uncharacterized protein</fullName>
    </submittedName>
</protein>